<dbReference type="EMBL" id="BARW01003890">
    <property type="protein sequence ID" value="GAI59006.1"/>
    <property type="molecule type" value="Genomic_DNA"/>
</dbReference>
<dbReference type="AlphaFoldDB" id="X1QW35"/>
<gene>
    <name evidence="1" type="ORF">S12H4_09543</name>
</gene>
<protein>
    <submittedName>
        <fullName evidence="1">Uncharacterized protein</fullName>
    </submittedName>
</protein>
<feature type="non-terminal residue" evidence="1">
    <location>
        <position position="1"/>
    </location>
</feature>
<organism evidence="1">
    <name type="scientific">marine sediment metagenome</name>
    <dbReference type="NCBI Taxonomy" id="412755"/>
    <lineage>
        <taxon>unclassified sequences</taxon>
        <taxon>metagenomes</taxon>
        <taxon>ecological metagenomes</taxon>
    </lineage>
</organism>
<reference evidence="1" key="1">
    <citation type="journal article" date="2014" name="Front. Microbiol.">
        <title>High frequency of phylogenetically diverse reductive dehalogenase-homologous genes in deep subseafloor sedimentary metagenomes.</title>
        <authorList>
            <person name="Kawai M."/>
            <person name="Futagami T."/>
            <person name="Toyoda A."/>
            <person name="Takaki Y."/>
            <person name="Nishi S."/>
            <person name="Hori S."/>
            <person name="Arai W."/>
            <person name="Tsubouchi T."/>
            <person name="Morono Y."/>
            <person name="Uchiyama I."/>
            <person name="Ito T."/>
            <person name="Fujiyama A."/>
            <person name="Inagaki F."/>
            <person name="Takami H."/>
        </authorList>
    </citation>
    <scope>NUCLEOTIDE SEQUENCE</scope>
    <source>
        <strain evidence="1">Expedition CK06-06</strain>
    </source>
</reference>
<proteinExistence type="predicted"/>
<evidence type="ECO:0000313" key="1">
    <source>
        <dbReference type="EMBL" id="GAI59006.1"/>
    </source>
</evidence>
<name>X1QW35_9ZZZZ</name>
<comment type="caution">
    <text evidence="1">The sequence shown here is derived from an EMBL/GenBank/DDBJ whole genome shotgun (WGS) entry which is preliminary data.</text>
</comment>
<accession>X1QW35</accession>
<sequence length="83" mass="8913">EEATELQRERLQAEKQIAMQQILLAAQPAQPAQPVTYQIVPGEPATAAPILQAAPSPAALPKQDNMILILGLAVIGFLLFTKK</sequence>